<reference evidence="1" key="1">
    <citation type="journal article" date="2023" name="Mol. Ecol. Resour.">
        <title>Chromosome-level genome assembly of a triploid poplar Populus alba 'Berolinensis'.</title>
        <authorList>
            <person name="Chen S."/>
            <person name="Yu Y."/>
            <person name="Wang X."/>
            <person name="Wang S."/>
            <person name="Zhang T."/>
            <person name="Zhou Y."/>
            <person name="He R."/>
            <person name="Meng N."/>
            <person name="Wang Y."/>
            <person name="Liu W."/>
            <person name="Liu Z."/>
            <person name="Liu J."/>
            <person name="Guo Q."/>
            <person name="Huang H."/>
            <person name="Sederoff R.R."/>
            <person name="Wang G."/>
            <person name="Qu G."/>
            <person name="Chen S."/>
        </authorList>
    </citation>
    <scope>NUCLEOTIDE SEQUENCE</scope>
    <source>
        <strain evidence="1">SC-2020</strain>
    </source>
</reference>
<proteinExistence type="predicted"/>
<evidence type="ECO:0000313" key="1">
    <source>
        <dbReference type="EMBL" id="KAJ6996590.1"/>
    </source>
</evidence>
<organism evidence="1 2">
    <name type="scientific">Populus alba x Populus x berolinensis</name>
    <dbReference type="NCBI Taxonomy" id="444605"/>
    <lineage>
        <taxon>Eukaryota</taxon>
        <taxon>Viridiplantae</taxon>
        <taxon>Streptophyta</taxon>
        <taxon>Embryophyta</taxon>
        <taxon>Tracheophyta</taxon>
        <taxon>Spermatophyta</taxon>
        <taxon>Magnoliopsida</taxon>
        <taxon>eudicotyledons</taxon>
        <taxon>Gunneridae</taxon>
        <taxon>Pentapetalae</taxon>
        <taxon>rosids</taxon>
        <taxon>fabids</taxon>
        <taxon>Malpighiales</taxon>
        <taxon>Salicaceae</taxon>
        <taxon>Saliceae</taxon>
        <taxon>Populus</taxon>
    </lineage>
</organism>
<sequence length="83" mass="9370">MFGFGPANAAWHALTQTHAHRKVFEPKVAGFETIPFLISSKASPGPTGLKERARYLRGNCFSNPKMDRLEEPQRTRRLFVLQG</sequence>
<gene>
    <name evidence="1" type="ORF">NC653_013254</name>
</gene>
<protein>
    <submittedName>
        <fullName evidence="1">Uncharacterized protein</fullName>
    </submittedName>
</protein>
<dbReference type="EMBL" id="JAQIZT010000005">
    <property type="protein sequence ID" value="KAJ6996590.1"/>
    <property type="molecule type" value="Genomic_DNA"/>
</dbReference>
<comment type="caution">
    <text evidence="1">The sequence shown here is derived from an EMBL/GenBank/DDBJ whole genome shotgun (WGS) entry which is preliminary data.</text>
</comment>
<dbReference type="Proteomes" id="UP001164929">
    <property type="component" value="Chromosome 5"/>
</dbReference>
<dbReference type="AlphaFoldDB" id="A0AAD6QUV5"/>
<name>A0AAD6QUV5_9ROSI</name>
<accession>A0AAD6QUV5</accession>
<keyword evidence="2" id="KW-1185">Reference proteome</keyword>
<evidence type="ECO:0000313" key="2">
    <source>
        <dbReference type="Proteomes" id="UP001164929"/>
    </source>
</evidence>